<gene>
    <name evidence="2" type="ORF">TsFJ059_001032</name>
</gene>
<accession>A0A9P8KXV5</accession>
<protein>
    <submittedName>
        <fullName evidence="2">Uncharacterized protein</fullName>
    </submittedName>
</protein>
<dbReference type="Proteomes" id="UP000826573">
    <property type="component" value="Unassembled WGS sequence"/>
</dbReference>
<dbReference type="EMBL" id="JAIMJC010000001">
    <property type="protein sequence ID" value="KAH0532328.1"/>
    <property type="molecule type" value="Genomic_DNA"/>
</dbReference>
<feature type="region of interest" description="Disordered" evidence="1">
    <location>
        <begin position="72"/>
        <end position="92"/>
    </location>
</feature>
<keyword evidence="3" id="KW-1185">Reference proteome</keyword>
<dbReference type="AlphaFoldDB" id="A0A9P8KXV5"/>
<name>A0A9P8KXV5_9HYPO</name>
<evidence type="ECO:0000256" key="1">
    <source>
        <dbReference type="SAM" id="MobiDB-lite"/>
    </source>
</evidence>
<evidence type="ECO:0000313" key="3">
    <source>
        <dbReference type="Proteomes" id="UP000826573"/>
    </source>
</evidence>
<organism evidence="2 3">
    <name type="scientific">Trichoderma semiorbis</name>
    <dbReference type="NCBI Taxonomy" id="1491008"/>
    <lineage>
        <taxon>Eukaryota</taxon>
        <taxon>Fungi</taxon>
        <taxon>Dikarya</taxon>
        <taxon>Ascomycota</taxon>
        <taxon>Pezizomycotina</taxon>
        <taxon>Sordariomycetes</taxon>
        <taxon>Hypocreomycetidae</taxon>
        <taxon>Hypocreales</taxon>
        <taxon>Hypocreaceae</taxon>
        <taxon>Trichoderma</taxon>
    </lineage>
</organism>
<comment type="caution">
    <text evidence="2">The sequence shown here is derived from an EMBL/GenBank/DDBJ whole genome shotgun (WGS) entry which is preliminary data.</text>
</comment>
<sequence length="92" mass="10385">MIRATLQILAVQMLTDVDIQDRSDIHAGNSTPRIHIRTIEMVLYEGNTSTVMYDFIMEHMYGQMPKIQDAAPLHANRGHIGKPPPTRLSNEA</sequence>
<evidence type="ECO:0000313" key="2">
    <source>
        <dbReference type="EMBL" id="KAH0532328.1"/>
    </source>
</evidence>
<reference evidence="2 3" key="1">
    <citation type="submission" date="2021-08" db="EMBL/GenBank/DDBJ databases">
        <title>The highly contiguous genome resource for Trichoderma semiorbis FJ059, a fungal antagonistic to plant pathogens.</title>
        <authorList>
            <person name="Liu T."/>
        </authorList>
    </citation>
    <scope>NUCLEOTIDE SEQUENCE [LARGE SCALE GENOMIC DNA]</scope>
    <source>
        <strain evidence="2 3">FJ059</strain>
    </source>
</reference>
<proteinExistence type="predicted"/>